<organism evidence="2 3">
    <name type="scientific">Nocardioides perillae</name>
    <dbReference type="NCBI Taxonomy" id="1119534"/>
    <lineage>
        <taxon>Bacteria</taxon>
        <taxon>Bacillati</taxon>
        <taxon>Actinomycetota</taxon>
        <taxon>Actinomycetes</taxon>
        <taxon>Propionibacteriales</taxon>
        <taxon>Nocardioidaceae</taxon>
        <taxon>Nocardioides</taxon>
    </lineage>
</organism>
<evidence type="ECO:0008006" key="4">
    <source>
        <dbReference type="Google" id="ProtNLM"/>
    </source>
</evidence>
<evidence type="ECO:0000256" key="1">
    <source>
        <dbReference type="SAM" id="MobiDB-lite"/>
    </source>
</evidence>
<name>A0A7Y9RU25_9ACTN</name>
<dbReference type="EMBL" id="JACCAC010000001">
    <property type="protein sequence ID" value="NYG56631.1"/>
    <property type="molecule type" value="Genomic_DNA"/>
</dbReference>
<protein>
    <recommendedName>
        <fullName evidence="4">DUF3558 domain-containing protein</fullName>
    </recommendedName>
</protein>
<proteinExistence type="predicted"/>
<feature type="region of interest" description="Disordered" evidence="1">
    <location>
        <begin position="35"/>
        <end position="54"/>
    </location>
</feature>
<dbReference type="AlphaFoldDB" id="A0A7Y9RU25"/>
<evidence type="ECO:0000313" key="2">
    <source>
        <dbReference type="EMBL" id="NYG56631.1"/>
    </source>
</evidence>
<keyword evidence="3" id="KW-1185">Reference proteome</keyword>
<comment type="caution">
    <text evidence="2">The sequence shown here is derived from an EMBL/GenBank/DDBJ whole genome shotgun (WGS) entry which is preliminary data.</text>
</comment>
<gene>
    <name evidence="2" type="ORF">BJ989_002935</name>
</gene>
<dbReference type="RefSeq" id="WP_179518853.1">
    <property type="nucleotide sequence ID" value="NZ_JACCAC010000001.1"/>
</dbReference>
<dbReference type="Proteomes" id="UP000544110">
    <property type="component" value="Unassembled WGS sequence"/>
</dbReference>
<evidence type="ECO:0000313" key="3">
    <source>
        <dbReference type="Proteomes" id="UP000544110"/>
    </source>
</evidence>
<accession>A0A7Y9RU25</accession>
<feature type="compositionally biased region" description="Low complexity" evidence="1">
    <location>
        <begin position="35"/>
        <end position="47"/>
    </location>
</feature>
<sequence>MPPVSPAGERPRRHPAYAVGAPLALAALVLSGCSGAGSPDPSGAGSPSPTPVEATPLEALDTAGVVVPRADPCEGLPETAVVDALGAPATAADRWADGEPARLSPGLRDVAHEWGCAWTAADGSAVRAWVFAPPLTPARARAVARTVVADDGCRRVADAPAFGEPTAARLCRTGDGGRVLEAAFSGLFGDAWLSCSVAAPRAETRTAVARDALVARAGAWCSQVLASART</sequence>
<reference evidence="2 3" key="1">
    <citation type="submission" date="2020-07" db="EMBL/GenBank/DDBJ databases">
        <title>Sequencing the genomes of 1000 actinobacteria strains.</title>
        <authorList>
            <person name="Klenk H.-P."/>
        </authorList>
    </citation>
    <scope>NUCLEOTIDE SEQUENCE [LARGE SCALE GENOMIC DNA]</scope>
    <source>
        <strain evidence="2 3">DSM 24552</strain>
    </source>
</reference>